<feature type="compositionally biased region" description="Basic and acidic residues" evidence="1">
    <location>
        <begin position="64"/>
        <end position="73"/>
    </location>
</feature>
<reference evidence="2 3" key="1">
    <citation type="journal article" date="2010" name="Nature">
        <title>Nitrite-driven anaerobic methane oxidation by oxygenic bacteria.</title>
        <authorList>
            <person name="Ettwig K.F."/>
            <person name="Butler M.K."/>
            <person name="Le Paslier D."/>
            <person name="Pelletier E."/>
            <person name="Mangenot S."/>
            <person name="Kuypers M.M.M."/>
            <person name="Schreiber F."/>
            <person name="Dutilh B.E."/>
            <person name="Zedelius J."/>
            <person name="de Beer D."/>
            <person name="Gloerich J."/>
            <person name="Wessels H.J.C.T."/>
            <person name="van Allen T."/>
            <person name="Luesken F."/>
            <person name="Wu M."/>
            <person name="van de Pas-Schoonen K.T."/>
            <person name="Op den Camp H.J.M."/>
            <person name="Janssen-Megens E.M."/>
            <person name="Francoijs K-J."/>
            <person name="Stunnenberg H."/>
            <person name="Weissenbach J."/>
            <person name="Jetten M.S.M."/>
            <person name="Strous M."/>
        </authorList>
    </citation>
    <scope>NUCLEOTIDE SEQUENCE [LARGE SCALE GENOMIC DNA]</scope>
</reference>
<dbReference type="HOGENOM" id="CLU_2697758_0_0_0"/>
<feature type="region of interest" description="Disordered" evidence="1">
    <location>
        <begin position="1"/>
        <end position="27"/>
    </location>
</feature>
<evidence type="ECO:0000256" key="1">
    <source>
        <dbReference type="SAM" id="MobiDB-lite"/>
    </source>
</evidence>
<name>D5MF36_METO1</name>
<dbReference type="EMBL" id="FP565575">
    <property type="protein sequence ID" value="CBE68365.1"/>
    <property type="molecule type" value="Genomic_DNA"/>
</dbReference>
<proteinExistence type="predicted"/>
<dbReference type="STRING" id="671143.DAMO_1305"/>
<feature type="compositionally biased region" description="Basic and acidic residues" evidence="1">
    <location>
        <begin position="10"/>
        <end position="27"/>
    </location>
</feature>
<evidence type="ECO:0000313" key="2">
    <source>
        <dbReference type="EMBL" id="CBE68365.1"/>
    </source>
</evidence>
<gene>
    <name evidence="2" type="ORF">DAMO_1305</name>
</gene>
<organism evidence="2 3">
    <name type="scientific">Methylomirabilis oxygeniifera</name>
    <dbReference type="NCBI Taxonomy" id="671143"/>
    <lineage>
        <taxon>Bacteria</taxon>
        <taxon>Candidatus Methylomirabilota</taxon>
        <taxon>Candidatus Methylomirabilia</taxon>
        <taxon>Candidatus Methylomirabilales</taxon>
        <taxon>Candidatus Methylomirabilaceae</taxon>
        <taxon>Candidatus Methylomirabilis</taxon>
    </lineage>
</organism>
<sequence length="73" mass="8289">MGDANNRGADTTHGDFGEDDKTRKLADRLRRQRSLSLMRLQDMSDVQRVAGSFPCNSPRISRNPVKDFRYTGC</sequence>
<accession>D5MF36</accession>
<evidence type="ECO:0000313" key="3">
    <source>
        <dbReference type="Proteomes" id="UP000006898"/>
    </source>
</evidence>
<protein>
    <submittedName>
        <fullName evidence="2">Uncharacterized protein</fullName>
    </submittedName>
</protein>
<feature type="region of interest" description="Disordered" evidence="1">
    <location>
        <begin position="52"/>
        <end position="73"/>
    </location>
</feature>
<dbReference type="AlphaFoldDB" id="D5MF36"/>
<dbReference type="KEGG" id="mox:DAMO_1305"/>
<dbReference type="Proteomes" id="UP000006898">
    <property type="component" value="Chromosome"/>
</dbReference>